<gene>
    <name evidence="2" type="ORF">BCL74_0385</name>
</gene>
<evidence type="ECO:0000313" key="3">
    <source>
        <dbReference type="Proteomes" id="UP000277424"/>
    </source>
</evidence>
<feature type="compositionally biased region" description="Polar residues" evidence="1">
    <location>
        <begin position="58"/>
        <end position="70"/>
    </location>
</feature>
<name>A0A420WNL3_9PROT</name>
<organism evidence="2 3">
    <name type="scientific">Oceanibaculum indicum</name>
    <dbReference type="NCBI Taxonomy" id="526216"/>
    <lineage>
        <taxon>Bacteria</taxon>
        <taxon>Pseudomonadati</taxon>
        <taxon>Pseudomonadota</taxon>
        <taxon>Alphaproteobacteria</taxon>
        <taxon>Rhodospirillales</taxon>
        <taxon>Oceanibaculaceae</taxon>
        <taxon>Oceanibaculum</taxon>
    </lineage>
</organism>
<feature type="compositionally biased region" description="Basic and acidic residues" evidence="1">
    <location>
        <begin position="170"/>
        <end position="185"/>
    </location>
</feature>
<comment type="caution">
    <text evidence="2">The sequence shown here is derived from an EMBL/GenBank/DDBJ whole genome shotgun (WGS) entry which is preliminary data.</text>
</comment>
<dbReference type="EMBL" id="RBIG01000001">
    <property type="protein sequence ID" value="RKQ72617.1"/>
    <property type="molecule type" value="Genomic_DNA"/>
</dbReference>
<reference evidence="2 3" key="1">
    <citation type="submission" date="2018-10" db="EMBL/GenBank/DDBJ databases">
        <title>Comparative analysis of microorganisms from saline springs in Andes Mountain Range, Colombia.</title>
        <authorList>
            <person name="Rubin E."/>
        </authorList>
    </citation>
    <scope>NUCLEOTIDE SEQUENCE [LARGE SCALE GENOMIC DNA]</scope>
    <source>
        <strain evidence="2 3">USBA 36</strain>
    </source>
</reference>
<dbReference type="AlphaFoldDB" id="A0A420WNL3"/>
<feature type="compositionally biased region" description="Low complexity" evidence="1">
    <location>
        <begin position="187"/>
        <end position="197"/>
    </location>
</feature>
<protein>
    <submittedName>
        <fullName evidence="2">Uncharacterized protein DUF3306</fullName>
    </submittedName>
</protein>
<proteinExistence type="predicted"/>
<dbReference type="Pfam" id="PF11748">
    <property type="entry name" value="DUF3306"/>
    <property type="match status" value="1"/>
</dbReference>
<dbReference type="Proteomes" id="UP000277424">
    <property type="component" value="Unassembled WGS sequence"/>
</dbReference>
<dbReference type="RefSeq" id="WP_183077833.1">
    <property type="nucleotide sequence ID" value="NZ_RBIG01000001.1"/>
</dbReference>
<accession>A0A420WNL3</accession>
<dbReference type="InterPro" id="IPR021735">
    <property type="entry name" value="DUF3306"/>
</dbReference>
<sequence>MAERPFLSRWSRLKQEARTQAPGQTSGRRGGAAPVMQDERAEETRQAALPPEAPAREQSVQPARSDQQPQEAPFDADSLPDIDSLTVESDFTQFLRKEVPKTLQRRALRKLWTSDPVFACLDGLNDYEEDFTDAATVIEGMKSSYQVGRGFLTDEELAENHSVYTASRQARIDAEEAEAAERDAASAEDGSAAESNAPDTDTAPEQGEPEKASETG</sequence>
<feature type="region of interest" description="Disordered" evidence="1">
    <location>
        <begin position="168"/>
        <end position="216"/>
    </location>
</feature>
<evidence type="ECO:0000313" key="2">
    <source>
        <dbReference type="EMBL" id="RKQ72617.1"/>
    </source>
</evidence>
<feature type="region of interest" description="Disordered" evidence="1">
    <location>
        <begin position="1"/>
        <end position="82"/>
    </location>
</feature>
<evidence type="ECO:0000256" key="1">
    <source>
        <dbReference type="SAM" id="MobiDB-lite"/>
    </source>
</evidence>